<protein>
    <submittedName>
        <fullName evidence="2">Helix-turn-helix domain-containing protein</fullName>
    </submittedName>
</protein>
<dbReference type="Pfam" id="PF06056">
    <property type="entry name" value="Terminase_5"/>
    <property type="match status" value="1"/>
</dbReference>
<evidence type="ECO:0000259" key="1">
    <source>
        <dbReference type="Pfam" id="PF06056"/>
    </source>
</evidence>
<dbReference type="SUPFAM" id="SSF46955">
    <property type="entry name" value="Putative DNA-binding domain"/>
    <property type="match status" value="1"/>
</dbReference>
<dbReference type="InterPro" id="IPR009061">
    <property type="entry name" value="DNA-bd_dom_put_sf"/>
</dbReference>
<accession>A0A921K0V2</accession>
<reference evidence="2" key="1">
    <citation type="journal article" date="2021" name="PeerJ">
        <title>Extensive microbial diversity within the chicken gut microbiome revealed by metagenomics and culture.</title>
        <authorList>
            <person name="Gilroy R."/>
            <person name="Ravi A."/>
            <person name="Getino M."/>
            <person name="Pursley I."/>
            <person name="Horton D.L."/>
            <person name="Alikhan N.F."/>
            <person name="Baker D."/>
            <person name="Gharbi K."/>
            <person name="Hall N."/>
            <person name="Watson M."/>
            <person name="Adriaenssens E.M."/>
            <person name="Foster-Nyarko E."/>
            <person name="Jarju S."/>
            <person name="Secka A."/>
            <person name="Antonio M."/>
            <person name="Oren A."/>
            <person name="Chaudhuri R.R."/>
            <person name="La Ragione R."/>
            <person name="Hildebrand F."/>
            <person name="Pallen M.J."/>
        </authorList>
    </citation>
    <scope>NUCLEOTIDE SEQUENCE</scope>
    <source>
        <strain evidence="2">CHK174-6876</strain>
    </source>
</reference>
<dbReference type="Gene3D" id="1.10.10.60">
    <property type="entry name" value="Homeodomain-like"/>
    <property type="match status" value="1"/>
</dbReference>
<dbReference type="AlphaFoldDB" id="A0A921K0V2"/>
<organism evidence="2 3">
    <name type="scientific">Ligilactobacillus acidipiscis</name>
    <dbReference type="NCBI Taxonomy" id="89059"/>
    <lineage>
        <taxon>Bacteria</taxon>
        <taxon>Bacillati</taxon>
        <taxon>Bacillota</taxon>
        <taxon>Bacilli</taxon>
        <taxon>Lactobacillales</taxon>
        <taxon>Lactobacillaceae</taxon>
        <taxon>Ligilactobacillus</taxon>
    </lineage>
</organism>
<gene>
    <name evidence="2" type="ORF">K8V00_01850</name>
</gene>
<dbReference type="EMBL" id="DYXG01000018">
    <property type="protein sequence ID" value="HJE96340.1"/>
    <property type="molecule type" value="Genomic_DNA"/>
</dbReference>
<dbReference type="Proteomes" id="UP000707535">
    <property type="component" value="Unassembled WGS sequence"/>
</dbReference>
<proteinExistence type="predicted"/>
<name>A0A921K0V2_9LACO</name>
<feature type="domain" description="Terminase ATPase subunit N-terminal" evidence="1">
    <location>
        <begin position="58"/>
        <end position="93"/>
    </location>
</feature>
<sequence>MTTTYRQACLELARYFDQHPDALESDPEVIRLRKIVDDMPFDNHVKHNHKQVYHDLDRQVSELYWQGYTLGEIARKIKCTTETVRVYMKKYDLDPKRNQKQNVSVQKIRRMLTKGMTIQQMATDSASPKVIHRIILENGMMTRYQELQAMRHQYMLKTDSGWVRYESRAELTTNEHIGYRKFVKLKENGTIMSRFDYLKKARVKV</sequence>
<evidence type="ECO:0000313" key="3">
    <source>
        <dbReference type="Proteomes" id="UP000707535"/>
    </source>
</evidence>
<comment type="caution">
    <text evidence="2">The sequence shown here is derived from an EMBL/GenBank/DDBJ whole genome shotgun (WGS) entry which is preliminary data.</text>
</comment>
<reference evidence="2" key="2">
    <citation type="submission" date="2021-09" db="EMBL/GenBank/DDBJ databases">
        <authorList>
            <person name="Gilroy R."/>
        </authorList>
    </citation>
    <scope>NUCLEOTIDE SEQUENCE</scope>
    <source>
        <strain evidence="2">CHK174-6876</strain>
    </source>
</reference>
<dbReference type="InterPro" id="IPR010332">
    <property type="entry name" value="ATPase_terminase-su_N"/>
</dbReference>
<evidence type="ECO:0000313" key="2">
    <source>
        <dbReference type="EMBL" id="HJE96340.1"/>
    </source>
</evidence>